<protein>
    <submittedName>
        <fullName evidence="1">YolD-like family protein</fullName>
    </submittedName>
</protein>
<accession>A0ABS6JM30</accession>
<comment type="caution">
    <text evidence="1">The sequence shown here is derived from an EMBL/GenBank/DDBJ whole genome shotgun (WGS) entry which is preliminary data.</text>
</comment>
<dbReference type="PANTHER" id="PTHR40051">
    <property type="entry name" value="IG HYPOTHETICAL 15966"/>
    <property type="match status" value="1"/>
</dbReference>
<dbReference type="Pfam" id="PF08863">
    <property type="entry name" value="YolD"/>
    <property type="match status" value="1"/>
</dbReference>
<dbReference type="InterPro" id="IPR014962">
    <property type="entry name" value="YolD"/>
</dbReference>
<evidence type="ECO:0000313" key="2">
    <source>
        <dbReference type="Proteomes" id="UP000784880"/>
    </source>
</evidence>
<gene>
    <name evidence="1" type="ORF">KS419_23610</name>
</gene>
<sequence length="119" mass="14036">MTNRDRGVIKWTSMMLPEHVQMLKKLSEEHQKIKPPEIDGQVLEEWSRTLAEAYQGESPLLITTVTAGRTETFRGFVRKLDQMERQLWLECPITSRRFRIPFQEIVDIYIDTANEQESL</sequence>
<dbReference type="EMBL" id="JAHQCS010000184">
    <property type="protein sequence ID" value="MBU9714737.1"/>
    <property type="molecule type" value="Genomic_DNA"/>
</dbReference>
<dbReference type="PANTHER" id="PTHR40051:SF1">
    <property type="entry name" value="YOLD-LIKE FAMILY PROTEIN"/>
    <property type="match status" value="1"/>
</dbReference>
<proteinExistence type="predicted"/>
<keyword evidence="2" id="KW-1185">Reference proteome</keyword>
<reference evidence="1 2" key="1">
    <citation type="submission" date="2021-06" db="EMBL/GenBank/DDBJ databases">
        <title>Bacillus sp. RD4P76, an endophyte from a halophyte.</title>
        <authorList>
            <person name="Sun J.-Q."/>
        </authorList>
    </citation>
    <scope>NUCLEOTIDE SEQUENCE [LARGE SCALE GENOMIC DNA]</scope>
    <source>
        <strain evidence="1 2">CGMCC 1.15917</strain>
    </source>
</reference>
<dbReference type="Proteomes" id="UP000784880">
    <property type="component" value="Unassembled WGS sequence"/>
</dbReference>
<evidence type="ECO:0000313" key="1">
    <source>
        <dbReference type="EMBL" id="MBU9714737.1"/>
    </source>
</evidence>
<dbReference type="RefSeq" id="WP_217069548.1">
    <property type="nucleotide sequence ID" value="NZ_JAHQCS010000184.1"/>
</dbReference>
<organism evidence="1 2">
    <name type="scientific">Evansella tamaricis</name>
    <dbReference type="NCBI Taxonomy" id="2069301"/>
    <lineage>
        <taxon>Bacteria</taxon>
        <taxon>Bacillati</taxon>
        <taxon>Bacillota</taxon>
        <taxon>Bacilli</taxon>
        <taxon>Bacillales</taxon>
        <taxon>Bacillaceae</taxon>
        <taxon>Evansella</taxon>
    </lineage>
</organism>
<name>A0ABS6JM30_9BACI</name>